<accession>A0AAJ2H2T1</accession>
<gene>
    <name evidence="1" type="ORF">RJJ65_38120</name>
</gene>
<evidence type="ECO:0000313" key="1">
    <source>
        <dbReference type="EMBL" id="MDR9778360.1"/>
    </source>
</evidence>
<protein>
    <submittedName>
        <fullName evidence="1">Uncharacterized protein</fullName>
    </submittedName>
</protein>
<evidence type="ECO:0000313" key="2">
    <source>
        <dbReference type="Proteomes" id="UP001268610"/>
    </source>
</evidence>
<dbReference type="Proteomes" id="UP001268610">
    <property type="component" value="Unassembled WGS sequence"/>
</dbReference>
<proteinExistence type="predicted"/>
<dbReference type="AlphaFoldDB" id="A0AAJ2H2T1"/>
<feature type="non-terminal residue" evidence="1">
    <location>
        <position position="1"/>
    </location>
</feature>
<organism evidence="1 2">
    <name type="scientific">Rhizobium hidalgonense</name>
    <dbReference type="NCBI Taxonomy" id="1538159"/>
    <lineage>
        <taxon>Bacteria</taxon>
        <taxon>Pseudomonadati</taxon>
        <taxon>Pseudomonadota</taxon>
        <taxon>Alphaproteobacteria</taxon>
        <taxon>Hyphomicrobiales</taxon>
        <taxon>Rhizobiaceae</taxon>
        <taxon>Rhizobium/Agrobacterium group</taxon>
        <taxon>Rhizobium</taxon>
    </lineage>
</organism>
<reference evidence="1" key="1">
    <citation type="submission" date="2023-04" db="EMBL/GenBank/DDBJ databases">
        <title>Genomic characterization of faba bean (Vicia faba) microsymbionts in Mexican soils.</title>
        <authorList>
            <person name="Rivera Orduna F.N."/>
            <person name="Guevara-Luna J."/>
            <person name="Yan J."/>
            <person name="Arroyo-Herrera I."/>
            <person name="Li Y."/>
            <person name="Vasquez-Murrieta M.S."/>
            <person name="Wang E.T."/>
        </authorList>
    </citation>
    <scope>NUCLEOTIDE SEQUENCE</scope>
    <source>
        <strain evidence="1">CH26</strain>
    </source>
</reference>
<name>A0AAJ2H2T1_9HYPH</name>
<comment type="caution">
    <text evidence="1">The sequence shown here is derived from an EMBL/GenBank/DDBJ whole genome shotgun (WGS) entry which is preliminary data.</text>
</comment>
<sequence>SIIKRIPRICLLTMNRNKKGNDSDVVVLTTTDQQPIAHIEFQARGFKFPISTALIPKRLRTLVQDWQGKRFYTAPEAKGQAYLATVKNWSFDPVYFPDLSQTKVISAIKLKDLAMVFPIAEVISMS</sequence>
<dbReference type="RefSeq" id="WP_310866435.1">
    <property type="nucleotide sequence ID" value="NZ_JAVLSF010000734.1"/>
</dbReference>
<dbReference type="EMBL" id="JAVLSF010000734">
    <property type="protein sequence ID" value="MDR9778360.1"/>
    <property type="molecule type" value="Genomic_DNA"/>
</dbReference>